<dbReference type="RefSeq" id="WP_200353660.1">
    <property type="nucleotide sequence ID" value="NZ_JAENIL010000002.1"/>
</dbReference>
<keyword evidence="3" id="KW-0804">Transcription</keyword>
<keyword evidence="1" id="KW-0805">Transcription regulation</keyword>
<dbReference type="Pfam" id="PF12833">
    <property type="entry name" value="HTH_18"/>
    <property type="match status" value="1"/>
</dbReference>
<dbReference type="InterPro" id="IPR018060">
    <property type="entry name" value="HTH_AraC"/>
</dbReference>
<dbReference type="Gene3D" id="2.60.120.280">
    <property type="entry name" value="Regulatory protein AraC"/>
    <property type="match status" value="1"/>
</dbReference>
<dbReference type="InterPro" id="IPR020449">
    <property type="entry name" value="Tscrpt_reg_AraC-type_HTH"/>
</dbReference>
<dbReference type="Pfam" id="PF02311">
    <property type="entry name" value="AraC_binding"/>
    <property type="match status" value="1"/>
</dbReference>
<sequence>MNEAFNRYIPASDEAKRWGLTLTDLGYTQIPAGSAYPPGEHPDSYAFNVSTGRVLTEYQVIYITRGEGSFWSQVSGEQAIKAGSLFLLFPGVRHRYQPNPQTGWDEHWIGFIGDHAERLMNEFFNPQEPVIQVGMNSDLRALFATICDLTEHEGFGFRRIIAAKAIEILARVQTLSQGESLRSPHNEKMIRQTCCLLNDALRQKFDFNAHATENGMSYTSFRRLFKQHTGLSPNQYLLELRIRKAQSLLTNTTLSVQRISEETGFESSFYFSRFFKQRMGLSPLNYRKAHR</sequence>
<gene>
    <name evidence="5" type="ORF">JIN87_01115</name>
</gene>
<dbReference type="SMART" id="SM00342">
    <property type="entry name" value="HTH_ARAC"/>
    <property type="match status" value="1"/>
</dbReference>
<protein>
    <submittedName>
        <fullName evidence="5">AraC family transcriptional regulator</fullName>
    </submittedName>
</protein>
<dbReference type="PANTHER" id="PTHR43280">
    <property type="entry name" value="ARAC-FAMILY TRANSCRIPTIONAL REGULATOR"/>
    <property type="match status" value="1"/>
</dbReference>
<dbReference type="InterPro" id="IPR037923">
    <property type="entry name" value="HTH-like"/>
</dbReference>
<dbReference type="SUPFAM" id="SSF46689">
    <property type="entry name" value="Homeodomain-like"/>
    <property type="match status" value="2"/>
</dbReference>
<dbReference type="AlphaFoldDB" id="A0A934RW04"/>
<feature type="domain" description="HTH araC/xylS-type" evidence="4">
    <location>
        <begin position="191"/>
        <end position="289"/>
    </location>
</feature>
<name>A0A934RW04_9BACT</name>
<reference evidence="5" key="1">
    <citation type="submission" date="2021-01" db="EMBL/GenBank/DDBJ databases">
        <title>Modified the classification status of verrucomicrobia.</title>
        <authorList>
            <person name="Feng X."/>
        </authorList>
    </citation>
    <scope>NUCLEOTIDE SEQUENCE</scope>
    <source>
        <strain evidence="5">KCTC 13126</strain>
    </source>
</reference>
<dbReference type="PROSITE" id="PS00041">
    <property type="entry name" value="HTH_ARAC_FAMILY_1"/>
    <property type="match status" value="1"/>
</dbReference>
<evidence type="ECO:0000256" key="1">
    <source>
        <dbReference type="ARBA" id="ARBA00023015"/>
    </source>
</evidence>
<comment type="caution">
    <text evidence="5">The sequence shown here is derived from an EMBL/GenBank/DDBJ whole genome shotgun (WGS) entry which is preliminary data.</text>
</comment>
<evidence type="ECO:0000256" key="2">
    <source>
        <dbReference type="ARBA" id="ARBA00023125"/>
    </source>
</evidence>
<dbReference type="PANTHER" id="PTHR43280:SF30">
    <property type="entry name" value="MMSAB OPERON REGULATORY PROTEIN"/>
    <property type="match status" value="1"/>
</dbReference>
<keyword evidence="2" id="KW-0238">DNA-binding</keyword>
<evidence type="ECO:0000313" key="5">
    <source>
        <dbReference type="EMBL" id="MBK1875442.1"/>
    </source>
</evidence>
<evidence type="ECO:0000259" key="4">
    <source>
        <dbReference type="PROSITE" id="PS01124"/>
    </source>
</evidence>
<evidence type="ECO:0000256" key="3">
    <source>
        <dbReference type="ARBA" id="ARBA00023163"/>
    </source>
</evidence>
<dbReference type="GO" id="GO:0043565">
    <property type="term" value="F:sequence-specific DNA binding"/>
    <property type="evidence" value="ECO:0007669"/>
    <property type="project" value="InterPro"/>
</dbReference>
<dbReference type="SUPFAM" id="SSF51215">
    <property type="entry name" value="Regulatory protein AraC"/>
    <property type="match status" value="1"/>
</dbReference>
<dbReference type="PROSITE" id="PS01124">
    <property type="entry name" value="HTH_ARAC_FAMILY_2"/>
    <property type="match status" value="1"/>
</dbReference>
<dbReference type="PRINTS" id="PR00032">
    <property type="entry name" value="HTHARAC"/>
</dbReference>
<dbReference type="Proteomes" id="UP000617628">
    <property type="component" value="Unassembled WGS sequence"/>
</dbReference>
<dbReference type="InterPro" id="IPR018062">
    <property type="entry name" value="HTH_AraC-typ_CS"/>
</dbReference>
<dbReference type="InterPro" id="IPR009057">
    <property type="entry name" value="Homeodomain-like_sf"/>
</dbReference>
<dbReference type="InterPro" id="IPR003313">
    <property type="entry name" value="AraC-bd"/>
</dbReference>
<dbReference type="Gene3D" id="1.10.10.60">
    <property type="entry name" value="Homeodomain-like"/>
    <property type="match status" value="2"/>
</dbReference>
<organism evidence="5 6">
    <name type="scientific">Pelagicoccus mobilis</name>
    <dbReference type="NCBI Taxonomy" id="415221"/>
    <lineage>
        <taxon>Bacteria</taxon>
        <taxon>Pseudomonadati</taxon>
        <taxon>Verrucomicrobiota</taxon>
        <taxon>Opitutia</taxon>
        <taxon>Puniceicoccales</taxon>
        <taxon>Pelagicoccaceae</taxon>
        <taxon>Pelagicoccus</taxon>
    </lineage>
</organism>
<keyword evidence="6" id="KW-1185">Reference proteome</keyword>
<dbReference type="GO" id="GO:0003700">
    <property type="term" value="F:DNA-binding transcription factor activity"/>
    <property type="evidence" value="ECO:0007669"/>
    <property type="project" value="InterPro"/>
</dbReference>
<proteinExistence type="predicted"/>
<evidence type="ECO:0000313" key="6">
    <source>
        <dbReference type="Proteomes" id="UP000617628"/>
    </source>
</evidence>
<accession>A0A934RW04</accession>
<dbReference type="EMBL" id="JAENIL010000002">
    <property type="protein sequence ID" value="MBK1875442.1"/>
    <property type="molecule type" value="Genomic_DNA"/>
</dbReference>